<dbReference type="InterPro" id="IPR023385">
    <property type="entry name" value="YopX-like_C"/>
</dbReference>
<protein>
    <recommendedName>
        <fullName evidence="1">YopX protein domain-containing protein</fullName>
    </recommendedName>
</protein>
<dbReference type="RefSeq" id="WP_098783352.1">
    <property type="nucleotide sequence ID" value="NZ_JBIWBW010000013.1"/>
</dbReference>
<evidence type="ECO:0000313" key="3">
    <source>
        <dbReference type="Proteomes" id="UP000224203"/>
    </source>
</evidence>
<evidence type="ECO:0000259" key="1">
    <source>
        <dbReference type="Pfam" id="PF09643"/>
    </source>
</evidence>
<feature type="domain" description="YopX protein" evidence="1">
    <location>
        <begin position="6"/>
        <end position="128"/>
    </location>
</feature>
<proteinExistence type="predicted"/>
<reference evidence="2 3" key="1">
    <citation type="submission" date="2017-09" db="EMBL/GenBank/DDBJ databases">
        <title>Large-scale bioinformatics analysis of Bacillus genomes uncovers conserved roles of natural products in bacterial physiology.</title>
        <authorList>
            <consortium name="Agbiome Team Llc"/>
            <person name="Bleich R.M."/>
            <person name="Grubbs K.J."/>
            <person name="Santa Maria K.C."/>
            <person name="Allen S.E."/>
            <person name="Farag S."/>
            <person name="Shank E.A."/>
            <person name="Bowers A."/>
        </authorList>
    </citation>
    <scope>NUCLEOTIDE SEQUENCE [LARGE SCALE GENOMIC DNA]</scope>
    <source>
        <strain evidence="2 3">AFS041711</strain>
    </source>
</reference>
<dbReference type="Gene3D" id="2.30.30.290">
    <property type="entry name" value="YopX-like domains"/>
    <property type="match status" value="1"/>
</dbReference>
<sequence>MNTVTKFRAWDIKRQWMLYNRESCGYVDYEMHPIAVVNKILSGEDKNLKFMQYSGIEDVYEQEIYAGDIVYQEFHDRISEQHGFTGVVVQREGAWWICNGKDHAEMLWSEVNLNHVKGNIYENVELLKDFAITLN</sequence>
<name>A0A9X7CJW2_BACCE</name>
<evidence type="ECO:0000313" key="2">
    <source>
        <dbReference type="EMBL" id="PGS74197.1"/>
    </source>
</evidence>
<dbReference type="Gene3D" id="3.30.1490.160">
    <property type="entry name" value="ctc02137 like domains"/>
    <property type="match status" value="1"/>
</dbReference>
<dbReference type="Pfam" id="PF09643">
    <property type="entry name" value="YopX"/>
    <property type="match status" value="1"/>
</dbReference>
<dbReference type="SUPFAM" id="SSF159006">
    <property type="entry name" value="YopX-like"/>
    <property type="match status" value="1"/>
</dbReference>
<accession>A0A9X7CJW2</accession>
<dbReference type="InterPro" id="IPR019096">
    <property type="entry name" value="YopX_protein"/>
</dbReference>
<gene>
    <name evidence="2" type="ORF">COC69_23565</name>
</gene>
<comment type="caution">
    <text evidence="2">The sequence shown here is derived from an EMBL/GenBank/DDBJ whole genome shotgun (WGS) entry which is preliminary data.</text>
</comment>
<dbReference type="EMBL" id="NULI01000138">
    <property type="protein sequence ID" value="PGS74197.1"/>
    <property type="molecule type" value="Genomic_DNA"/>
</dbReference>
<dbReference type="Proteomes" id="UP000224203">
    <property type="component" value="Unassembled WGS sequence"/>
</dbReference>
<organism evidence="2 3">
    <name type="scientific">Bacillus cereus</name>
    <dbReference type="NCBI Taxonomy" id="1396"/>
    <lineage>
        <taxon>Bacteria</taxon>
        <taxon>Bacillati</taxon>
        <taxon>Bacillota</taxon>
        <taxon>Bacilli</taxon>
        <taxon>Bacillales</taxon>
        <taxon>Bacillaceae</taxon>
        <taxon>Bacillus</taxon>
        <taxon>Bacillus cereus group</taxon>
    </lineage>
</organism>
<dbReference type="AlphaFoldDB" id="A0A9X7CJW2"/>